<feature type="region of interest" description="Disordered" evidence="8">
    <location>
        <begin position="633"/>
        <end position="667"/>
    </location>
</feature>
<dbReference type="PANTHER" id="PTHR31845">
    <property type="entry name" value="FINGER DOMAIN PROTEIN, PUTATIVE-RELATED"/>
    <property type="match status" value="1"/>
</dbReference>
<dbReference type="AlphaFoldDB" id="A0AAD4CC54"/>
<dbReference type="CDD" id="cd12148">
    <property type="entry name" value="fungal_TF_MHR"/>
    <property type="match status" value="1"/>
</dbReference>
<dbReference type="GO" id="GO:0008270">
    <property type="term" value="F:zinc ion binding"/>
    <property type="evidence" value="ECO:0007669"/>
    <property type="project" value="InterPro"/>
</dbReference>
<dbReference type="PROSITE" id="PS00463">
    <property type="entry name" value="ZN2_CY6_FUNGAL_1"/>
    <property type="match status" value="1"/>
</dbReference>
<feature type="region of interest" description="Disordered" evidence="8">
    <location>
        <begin position="712"/>
        <end position="765"/>
    </location>
</feature>
<keyword evidence="11" id="KW-1185">Reference proteome</keyword>
<dbReference type="InterPro" id="IPR001138">
    <property type="entry name" value="Zn2Cys6_DnaBD"/>
</dbReference>
<dbReference type="FunFam" id="4.10.240.10:FF:000003">
    <property type="entry name" value="C6 transcription factor (Leu3)"/>
    <property type="match status" value="1"/>
</dbReference>
<keyword evidence="7" id="KW-0539">Nucleus</keyword>
<evidence type="ECO:0000256" key="3">
    <source>
        <dbReference type="ARBA" id="ARBA00022833"/>
    </source>
</evidence>
<reference evidence="10" key="1">
    <citation type="journal article" date="2019" name="Beilstein J. Org. Chem.">
        <title>Nanangenines: drimane sesquiterpenoids as the dominant metabolite cohort of a novel Australian fungus, Aspergillus nanangensis.</title>
        <authorList>
            <person name="Lacey H.J."/>
            <person name="Gilchrist C.L.M."/>
            <person name="Crombie A."/>
            <person name="Kalaitzis J.A."/>
            <person name="Vuong D."/>
            <person name="Rutledge P.J."/>
            <person name="Turner P."/>
            <person name="Pitt J.I."/>
            <person name="Lacey E."/>
            <person name="Chooi Y.H."/>
            <person name="Piggott A.M."/>
        </authorList>
    </citation>
    <scope>NUCLEOTIDE SEQUENCE</scope>
    <source>
        <strain evidence="10">MST-FP2251</strain>
    </source>
</reference>
<keyword evidence="3" id="KW-0862">Zinc</keyword>
<evidence type="ECO:0000256" key="8">
    <source>
        <dbReference type="SAM" id="MobiDB-lite"/>
    </source>
</evidence>
<dbReference type="CDD" id="cd00067">
    <property type="entry name" value="GAL4"/>
    <property type="match status" value="1"/>
</dbReference>
<dbReference type="InterPro" id="IPR007219">
    <property type="entry name" value="XnlR_reg_dom"/>
</dbReference>
<dbReference type="PROSITE" id="PS50048">
    <property type="entry name" value="ZN2_CY6_FUNGAL_2"/>
    <property type="match status" value="1"/>
</dbReference>
<feature type="compositionally biased region" description="Low complexity" evidence="8">
    <location>
        <begin position="99"/>
        <end position="108"/>
    </location>
</feature>
<dbReference type="EMBL" id="VCAU01000182">
    <property type="protein sequence ID" value="KAF9883143.1"/>
    <property type="molecule type" value="Genomic_DNA"/>
</dbReference>
<evidence type="ECO:0000256" key="1">
    <source>
        <dbReference type="ARBA" id="ARBA00004123"/>
    </source>
</evidence>
<dbReference type="GO" id="GO:0000976">
    <property type="term" value="F:transcription cis-regulatory region binding"/>
    <property type="evidence" value="ECO:0007669"/>
    <property type="project" value="TreeGrafter"/>
</dbReference>
<evidence type="ECO:0000256" key="7">
    <source>
        <dbReference type="ARBA" id="ARBA00023242"/>
    </source>
</evidence>
<keyword evidence="5" id="KW-0238">DNA-binding</keyword>
<accession>A0AAD4CC54</accession>
<evidence type="ECO:0000256" key="5">
    <source>
        <dbReference type="ARBA" id="ARBA00023125"/>
    </source>
</evidence>
<feature type="region of interest" description="Disordered" evidence="8">
    <location>
        <begin position="1"/>
        <end position="30"/>
    </location>
</feature>
<gene>
    <name evidence="10" type="ORF">FE257_004063</name>
</gene>
<proteinExistence type="predicted"/>
<dbReference type="GO" id="GO:0001216">
    <property type="term" value="F:DNA-binding transcription activator activity"/>
    <property type="evidence" value="ECO:0007669"/>
    <property type="project" value="UniProtKB-ARBA"/>
</dbReference>
<feature type="compositionally biased region" description="Polar residues" evidence="8">
    <location>
        <begin position="717"/>
        <end position="731"/>
    </location>
</feature>
<dbReference type="GO" id="GO:0006351">
    <property type="term" value="P:DNA-templated transcription"/>
    <property type="evidence" value="ECO:0007669"/>
    <property type="project" value="InterPro"/>
</dbReference>
<dbReference type="Pfam" id="PF04082">
    <property type="entry name" value="Fungal_trans"/>
    <property type="match status" value="1"/>
</dbReference>
<keyword evidence="4" id="KW-0805">Transcription regulation</keyword>
<dbReference type="InterPro" id="IPR036864">
    <property type="entry name" value="Zn2-C6_fun-type_DNA-bd_sf"/>
</dbReference>
<evidence type="ECO:0000259" key="9">
    <source>
        <dbReference type="PROSITE" id="PS50048"/>
    </source>
</evidence>
<evidence type="ECO:0000313" key="10">
    <source>
        <dbReference type="EMBL" id="KAF9883143.1"/>
    </source>
</evidence>
<dbReference type="Gene3D" id="4.10.240.10">
    <property type="entry name" value="Zn(2)-C6 fungal-type DNA-binding domain"/>
    <property type="match status" value="1"/>
</dbReference>
<dbReference type="SMART" id="SM00066">
    <property type="entry name" value="GAL4"/>
    <property type="match status" value="1"/>
</dbReference>
<evidence type="ECO:0000313" key="11">
    <source>
        <dbReference type="Proteomes" id="UP001194746"/>
    </source>
</evidence>
<dbReference type="GO" id="GO:0000981">
    <property type="term" value="F:DNA-binding transcription factor activity, RNA polymerase II-specific"/>
    <property type="evidence" value="ECO:0007669"/>
    <property type="project" value="InterPro"/>
</dbReference>
<dbReference type="SUPFAM" id="SSF57701">
    <property type="entry name" value="Zn2/Cys6 DNA-binding domain"/>
    <property type="match status" value="1"/>
</dbReference>
<feature type="domain" description="Zn(2)-C6 fungal-type" evidence="9">
    <location>
        <begin position="29"/>
        <end position="62"/>
    </location>
</feature>
<keyword evidence="2" id="KW-0479">Metal-binding</keyword>
<evidence type="ECO:0000256" key="6">
    <source>
        <dbReference type="ARBA" id="ARBA00023163"/>
    </source>
</evidence>
<comment type="subcellular location">
    <subcellularLocation>
        <location evidence="1">Nucleus</location>
    </subcellularLocation>
</comment>
<evidence type="ECO:0000256" key="4">
    <source>
        <dbReference type="ARBA" id="ARBA00023015"/>
    </source>
</evidence>
<dbReference type="GO" id="GO:0005634">
    <property type="term" value="C:nucleus"/>
    <property type="evidence" value="ECO:0007669"/>
    <property type="project" value="UniProtKB-SubCell"/>
</dbReference>
<feature type="region of interest" description="Disordered" evidence="8">
    <location>
        <begin position="90"/>
        <end position="123"/>
    </location>
</feature>
<reference evidence="10" key="2">
    <citation type="submission" date="2020-02" db="EMBL/GenBank/DDBJ databases">
        <authorList>
            <person name="Gilchrist C.L.M."/>
            <person name="Chooi Y.-H."/>
        </authorList>
    </citation>
    <scope>NUCLEOTIDE SEQUENCE</scope>
    <source>
        <strain evidence="10">MST-FP2251</strain>
    </source>
</reference>
<dbReference type="InterPro" id="IPR051089">
    <property type="entry name" value="prtT"/>
</dbReference>
<sequence>MSAASSTATPGGDVGSAQQTPPTPQLNRSCESCRSLKVRCLPDSASPNRCQRCAKAKRPCIFVAPQRRRPRKRTDSRVAQLEREMRQMRSLLKDRLQPGESSAESSGSEAEESGESDHKTEPQMTLSVITEAPSSTSGSTRPIDQPSPGIPAPYVYSYARDIALTSTSSNQPLAEHTPEIPPEDDVVERGVISFENAEKLVAFFVAEMTVFAPSILLHPHTTAAQLRSSKPVLFLSVLAAAAMSVDAALAATLNRELVRLYADKFFINGDKSLELVQALLLMIIYYYPPDSPLKLQHYQYIHIAATMALEVGLASKRRAPADTRDNNQAHGIFDEHMAEQARAILGCYHLASTVAMKTRRPNLLIWNEWLNECTKHLERSPHASDRQIAIWFDLQRMIDEAMASFGMDDTSSVTPLTDIRVQAILRWFDDKMHFWKKNLSPDMLTGKTSVQYGMTVDEGTLNNPFFISVPVLFEYHYTNLAIYELAIGEGYRDVDSTRQPFYTLPMLDDENQRANDPLSAVRIDITIKWMNSAQKLLDFFLEYDVDLLRRLPNLGYTRVGVAMMSLLKIHFYVQAGSLGEVVTPETVKVGLYLDAVIAKLTEASGEKKYRTPSRWLHVIGVKGRDWYERLQQKTQANESRGPQAPRSAPVNPPPNPFQTPQHLGLSADDSQIPHFQAMAGGYGPSTAMTPMWPPGPNYLNMQPIAGYQPPIPPSYVYGTSQQQRQQASPEGNQHHKPMGPSSSGMEVDGWVPDGSVYGMPSLPGF</sequence>
<evidence type="ECO:0000256" key="2">
    <source>
        <dbReference type="ARBA" id="ARBA00022723"/>
    </source>
</evidence>
<feature type="compositionally biased region" description="Polar residues" evidence="8">
    <location>
        <begin position="16"/>
        <end position="30"/>
    </location>
</feature>
<organism evidence="10 11">
    <name type="scientific">Aspergillus nanangensis</name>
    <dbReference type="NCBI Taxonomy" id="2582783"/>
    <lineage>
        <taxon>Eukaryota</taxon>
        <taxon>Fungi</taxon>
        <taxon>Dikarya</taxon>
        <taxon>Ascomycota</taxon>
        <taxon>Pezizomycotina</taxon>
        <taxon>Eurotiomycetes</taxon>
        <taxon>Eurotiomycetidae</taxon>
        <taxon>Eurotiales</taxon>
        <taxon>Aspergillaceae</taxon>
        <taxon>Aspergillus</taxon>
        <taxon>Aspergillus subgen. Circumdati</taxon>
    </lineage>
</organism>
<protein>
    <recommendedName>
        <fullName evidence="9">Zn(2)-C6 fungal-type domain-containing protein</fullName>
    </recommendedName>
</protein>
<name>A0AAD4CC54_ASPNN</name>
<comment type="caution">
    <text evidence="10">The sequence shown here is derived from an EMBL/GenBank/DDBJ whole genome shotgun (WGS) entry which is preliminary data.</text>
</comment>
<dbReference type="Proteomes" id="UP001194746">
    <property type="component" value="Unassembled WGS sequence"/>
</dbReference>
<dbReference type="PANTHER" id="PTHR31845:SF39">
    <property type="entry name" value="TRANSCRIPTION FACTOR PBCR-RELATED"/>
    <property type="match status" value="1"/>
</dbReference>
<keyword evidence="6" id="KW-0804">Transcription</keyword>